<gene>
    <name evidence="2" type="ORF">BO83DRAFT_29726</name>
</gene>
<comment type="caution">
    <text evidence="2">The sequence shown here is derived from an EMBL/GenBank/DDBJ whole genome shotgun (WGS) entry which is preliminary data.</text>
</comment>
<name>A0A317VK55_ASPEC</name>
<evidence type="ECO:0000256" key="1">
    <source>
        <dbReference type="SAM" id="SignalP"/>
    </source>
</evidence>
<keyword evidence="1" id="KW-0732">Signal</keyword>
<feature type="chain" id="PRO_5016370019" description="Secreted protein" evidence="1">
    <location>
        <begin position="23"/>
        <end position="94"/>
    </location>
</feature>
<keyword evidence="3" id="KW-1185">Reference proteome</keyword>
<proteinExistence type="predicted"/>
<feature type="signal peptide" evidence="1">
    <location>
        <begin position="1"/>
        <end position="22"/>
    </location>
</feature>
<reference evidence="2" key="1">
    <citation type="submission" date="2016-12" db="EMBL/GenBank/DDBJ databases">
        <title>The genomes of Aspergillus section Nigri reveals drivers in fungal speciation.</title>
        <authorList>
            <consortium name="DOE Joint Genome Institute"/>
            <person name="Vesth T.C."/>
            <person name="Nybo J."/>
            <person name="Theobald S."/>
            <person name="Brandl J."/>
            <person name="Frisvad J.C."/>
            <person name="Nielsen K.F."/>
            <person name="Lyhne E.K."/>
            <person name="Kogle M.E."/>
            <person name="Kuo A."/>
            <person name="Riley R."/>
            <person name="Clum A."/>
            <person name="Nolan M."/>
            <person name="Lipzen A."/>
            <person name="Salamov A."/>
            <person name="Henrissat B."/>
            <person name="Wiebenga A."/>
            <person name="De vries R.P."/>
            <person name="Grigoriev I.V."/>
            <person name="Mortensen U.H."/>
            <person name="Andersen M.R."/>
            <person name="Baker S.E."/>
        </authorList>
    </citation>
    <scope>NUCLEOTIDE SEQUENCE</scope>
    <source>
        <strain evidence="2">CBS 122712</strain>
    </source>
</reference>
<dbReference type="RefSeq" id="XP_025388066.1">
    <property type="nucleotide sequence ID" value="XM_025527119.1"/>
</dbReference>
<accession>A0A317VK55</accession>
<dbReference type="VEuPathDB" id="FungiDB:BO83DRAFT_29726"/>
<protein>
    <recommendedName>
        <fullName evidence="4">Secreted protein</fullName>
    </recommendedName>
</protein>
<organism evidence="2 3">
    <name type="scientific">Aspergillus eucalypticola (strain CBS 122712 / IBT 29274)</name>
    <dbReference type="NCBI Taxonomy" id="1448314"/>
    <lineage>
        <taxon>Eukaryota</taxon>
        <taxon>Fungi</taxon>
        <taxon>Dikarya</taxon>
        <taxon>Ascomycota</taxon>
        <taxon>Pezizomycotina</taxon>
        <taxon>Eurotiomycetes</taxon>
        <taxon>Eurotiomycetidae</taxon>
        <taxon>Eurotiales</taxon>
        <taxon>Aspergillaceae</taxon>
        <taxon>Aspergillus</taxon>
        <taxon>Aspergillus subgen. Circumdati</taxon>
    </lineage>
</organism>
<dbReference type="AlphaFoldDB" id="A0A317VK55"/>
<dbReference type="GeneID" id="37049081"/>
<evidence type="ECO:0000313" key="2">
    <source>
        <dbReference type="EMBL" id="PWY73262.1"/>
    </source>
</evidence>
<evidence type="ECO:0008006" key="4">
    <source>
        <dbReference type="Google" id="ProtNLM"/>
    </source>
</evidence>
<dbReference type="EMBL" id="MSFU01000012">
    <property type="protein sequence ID" value="PWY73262.1"/>
    <property type="molecule type" value="Genomic_DNA"/>
</dbReference>
<evidence type="ECO:0000313" key="3">
    <source>
        <dbReference type="Proteomes" id="UP000246171"/>
    </source>
</evidence>
<sequence>MNLLIAVYAVALLLTHLHNTSHNQVPGVYLVYTRVHRVFWRLFVTSFSKDGFKAGMSKDHDHWHEHSGSMMGRSSYMKPIKLQGCVHSLSLSGL</sequence>
<dbReference type="Proteomes" id="UP000246171">
    <property type="component" value="Unassembled WGS sequence"/>
</dbReference>